<dbReference type="InterPro" id="IPR047249">
    <property type="entry name" value="BRCT_p53bp1-like_rpt1"/>
</dbReference>
<evidence type="ECO:0000256" key="4">
    <source>
        <dbReference type="SAM" id="MobiDB-lite"/>
    </source>
</evidence>
<feature type="compositionally biased region" description="Polar residues" evidence="4">
    <location>
        <begin position="928"/>
        <end position="943"/>
    </location>
</feature>
<feature type="region of interest" description="Disordered" evidence="4">
    <location>
        <begin position="477"/>
        <end position="543"/>
    </location>
</feature>
<dbReference type="EC" id="4.6.1.16" evidence="2"/>
<dbReference type="PANTHER" id="PTHR21227:SF0">
    <property type="entry name" value="TRNA-SPLICING ENDONUCLEASE SUBUNIT SEN2"/>
    <property type="match status" value="1"/>
</dbReference>
<organism evidence="6 7">
    <name type="scientific">Aspergillus pseudodeflectus</name>
    <dbReference type="NCBI Taxonomy" id="176178"/>
    <lineage>
        <taxon>Eukaryota</taxon>
        <taxon>Fungi</taxon>
        <taxon>Dikarya</taxon>
        <taxon>Ascomycota</taxon>
        <taxon>Pezizomycotina</taxon>
        <taxon>Eurotiomycetes</taxon>
        <taxon>Eurotiomycetidae</taxon>
        <taxon>Eurotiales</taxon>
        <taxon>Aspergillaceae</taxon>
        <taxon>Aspergillus</taxon>
        <taxon>Aspergillus subgen. Nidulantes</taxon>
    </lineage>
</organism>
<feature type="region of interest" description="Disordered" evidence="4">
    <location>
        <begin position="804"/>
        <end position="853"/>
    </location>
</feature>
<feature type="compositionally biased region" description="Acidic residues" evidence="4">
    <location>
        <begin position="841"/>
        <end position="852"/>
    </location>
</feature>
<dbReference type="InterPro" id="IPR006677">
    <property type="entry name" value="tRNA_intron_Endonuc_cat-like"/>
</dbReference>
<dbReference type="PANTHER" id="PTHR21227">
    <property type="entry name" value="TRNA-SPLICING ENDONUCLEASE SUBUNIT SEN2"/>
    <property type="match status" value="1"/>
</dbReference>
<comment type="caution">
    <text evidence="6">The sequence shown here is derived from an EMBL/GenBank/DDBJ whole genome shotgun (WGS) entry which is preliminary data.</text>
</comment>
<feature type="compositionally biased region" description="Basic and acidic residues" evidence="4">
    <location>
        <begin position="747"/>
        <end position="765"/>
    </location>
</feature>
<comment type="catalytic activity">
    <reaction evidence="3">
        <text>pretRNA = a 3'-half-tRNA molecule with a 5'-OH end + a 5'-half-tRNA molecule with a 2',3'-cyclic phosphate end + an intron with a 2',3'-cyclic phosphate and a 5'-hydroxyl terminus.</text>
        <dbReference type="EC" id="4.6.1.16"/>
    </reaction>
</comment>
<dbReference type="Pfam" id="PF01974">
    <property type="entry name" value="tRNA_int_endo"/>
    <property type="match status" value="1"/>
</dbReference>
<feature type="region of interest" description="Disordered" evidence="4">
    <location>
        <begin position="1"/>
        <end position="32"/>
    </location>
</feature>
<feature type="compositionally biased region" description="Basic and acidic residues" evidence="4">
    <location>
        <begin position="1303"/>
        <end position="1312"/>
    </location>
</feature>
<dbReference type="SUPFAM" id="SSF52113">
    <property type="entry name" value="BRCT domain"/>
    <property type="match status" value="1"/>
</dbReference>
<proteinExistence type="inferred from homology"/>
<dbReference type="CDD" id="cd22363">
    <property type="entry name" value="tRNA-intron_lyase_C"/>
    <property type="match status" value="1"/>
</dbReference>
<protein>
    <recommendedName>
        <fullName evidence="2">tRNA-intron lyase</fullName>
        <ecNumber evidence="2">4.6.1.16</ecNumber>
    </recommendedName>
</protein>
<dbReference type="Gene3D" id="3.40.1350.10">
    <property type="match status" value="1"/>
</dbReference>
<feature type="region of interest" description="Disordered" evidence="4">
    <location>
        <begin position="1275"/>
        <end position="1357"/>
    </location>
</feature>
<dbReference type="PROSITE" id="PS50172">
    <property type="entry name" value="BRCT"/>
    <property type="match status" value="1"/>
</dbReference>
<feature type="region of interest" description="Disordered" evidence="4">
    <location>
        <begin position="1514"/>
        <end position="1540"/>
    </location>
</feature>
<dbReference type="InterPro" id="IPR013914">
    <property type="entry name" value="Rad9_Rad53-bd_dom_fun"/>
</dbReference>
<feature type="compositionally biased region" description="Polar residues" evidence="4">
    <location>
        <begin position="1328"/>
        <end position="1338"/>
    </location>
</feature>
<dbReference type="CDD" id="cd17745">
    <property type="entry name" value="BRCT_p53bp1_rpt1"/>
    <property type="match status" value="1"/>
</dbReference>
<dbReference type="GeneID" id="98163457"/>
<feature type="compositionally biased region" description="Polar residues" evidence="4">
    <location>
        <begin position="531"/>
        <end position="543"/>
    </location>
</feature>
<accession>A0ABR4K0N8</accession>
<evidence type="ECO:0000256" key="3">
    <source>
        <dbReference type="ARBA" id="ARBA00034031"/>
    </source>
</evidence>
<dbReference type="InterPro" id="IPR001357">
    <property type="entry name" value="BRCT_dom"/>
</dbReference>
<feature type="compositionally biased region" description="Low complexity" evidence="4">
    <location>
        <begin position="1116"/>
        <end position="1128"/>
    </location>
</feature>
<evidence type="ECO:0000313" key="6">
    <source>
        <dbReference type="EMBL" id="KAL2845764.1"/>
    </source>
</evidence>
<keyword evidence="7" id="KW-1185">Reference proteome</keyword>
<evidence type="ECO:0000313" key="7">
    <source>
        <dbReference type="Proteomes" id="UP001610444"/>
    </source>
</evidence>
<dbReference type="RefSeq" id="XP_070896787.1">
    <property type="nucleotide sequence ID" value="XM_071048293.1"/>
</dbReference>
<dbReference type="SUPFAM" id="SSF53032">
    <property type="entry name" value="tRNA-intron endonuclease catalytic domain-like"/>
    <property type="match status" value="1"/>
</dbReference>
<feature type="domain" description="BRCT" evidence="5">
    <location>
        <begin position="1545"/>
        <end position="1673"/>
    </location>
</feature>
<feature type="compositionally biased region" description="Low complexity" evidence="4">
    <location>
        <begin position="1531"/>
        <end position="1540"/>
    </location>
</feature>
<dbReference type="Proteomes" id="UP001610444">
    <property type="component" value="Unassembled WGS sequence"/>
</dbReference>
<feature type="compositionally biased region" description="Polar residues" evidence="4">
    <location>
        <begin position="998"/>
        <end position="1027"/>
    </location>
</feature>
<feature type="region of interest" description="Disordered" evidence="4">
    <location>
        <begin position="593"/>
        <end position="627"/>
    </location>
</feature>
<dbReference type="Pfam" id="PF08605">
    <property type="entry name" value="Rad9_Rad53_bind"/>
    <property type="match status" value="1"/>
</dbReference>
<dbReference type="Gene3D" id="2.30.30.140">
    <property type="match status" value="1"/>
</dbReference>
<dbReference type="InterPro" id="IPR011856">
    <property type="entry name" value="tRNA_endonuc-like_dom_sf"/>
</dbReference>
<dbReference type="InterPro" id="IPR036420">
    <property type="entry name" value="BRCT_dom_sf"/>
</dbReference>
<feature type="compositionally biased region" description="Low complexity" evidence="4">
    <location>
        <begin position="610"/>
        <end position="621"/>
    </location>
</feature>
<dbReference type="InterPro" id="IPR006676">
    <property type="entry name" value="tRNA_splic"/>
</dbReference>
<name>A0ABR4K0N8_9EURO</name>
<dbReference type="InterPro" id="IPR036167">
    <property type="entry name" value="tRNA_intron_Endo_cat-like_sf"/>
</dbReference>
<sequence length="1838" mass="202055">MTSQPPSTNALPTTKEGGVFIHKPRPPRRQKPDYRHIHRFSLPLKVHHPLPPLIPHNPLSIISVLLSYLTYFITTPKNDTYSAYFDSNTSSIHVTDEKTVRALWEMGFFGKGSLSRSEPTWLDQEKKRRGLLEGVTSEEVTRQRRAERRELKLQRARSEKLIIEQRLQAEAAAREGHTPVVESVTPASLANATNGVALTAEKFSVKKAREARFLEAQQLARRDREANGKAVNFTTTDGNGSAHGLREEPPIDEGEEITITNEEHLQLSNEEALFLVYGLGALHVFDQDRKTVLSPDSLLKLFCHHSHTPPRDPSLDLNPDDPFLVSYVVYHHFRCLGWIVRSGVKFGVDYIIYNRGPVFSHAEFAIVVIPSYDHPYWSETEDRKTECARKQARSWWWLHCVNRVQAQVKKTLVVCYVEIPPPSQELEHASSAGSMDIGALLTRYRDSIDIARLQRVALGLSTSPQNRRDLAQLPHPDQHISIPASQNCPRESVVHGASTNSKSNATESLESNRQSPKQSPRPQSPVPPTAKMSSTDTLPSDTQVISQSVYDEIIRKNKEASKDGSDSNVMDRATLLTLHEGDSGHIDLLAGFDATNVHPPNTDENDDQSSSRMGGSSPSSPLTYEPNLFPESQRFVAKTPVNAAKQHHDEGVATVSPLVSRNPLAPGLGSGSGVMALSQVFQATQAPSSPLVNPLRPDLLSDRPSPNIPIQHRPLAPALSSPLNTIAATFPRDSSETQLNYVTMKESQAKRDKERMTRSADHIFSEDQSDGEFDKEPSFIENARRKRKIDQEVAAQFAALSAPAKPLSRSELHPGLSEVSGRGGSADKAAATSEVHTVGMSEEETEQEEELPEPAILSQVPNSLTEEDKENCDDPTTVGLSHTASAHDRLSQALSFHGSPVATREPIQPLSPARSPMRDDDLDAVNALRSSPVTVIKDSQWSPGRNDEDEAGPEIAACPTKRHGAPLQSRSTIVQERVAIMESPGASQRHDDHPLPAFTNSGKRSNPSGDASPVQQAPIDSSSNPPNMNGAGVPDKVLMFDPQGKSSSMPSRVAETPVRRRQMGSSDLPTVATIPETSPNNMYHDEGLMSDANNEGADQEDDDLPPLYPRTFERASQSQPVVSESSSPIKHILNSKILSSPSGRQRRALTEIAADASPQVGVATFDVNINILSADDQEFRSAIAMSPLSSRKKRRSNDGRGIPASDPIVPMTPRQTSRYLVPPLQEEEEVSLSNFPNPTETAMRRQSSFSGRTKPPRRSGSIWDVEDALKLRVSSKERSKVFARSLTRERQQQPQPQKSPELQPREEPEPKKTPQNAQDDPIEVPASTPVSAVPNSEPSLEASPAHEAQQTPPESALLAPNQILAPWRGRQRVYYPATCFGTPFGTAQGQYLVKFEDSAPLGVPIGTVKRLELRIGDAVKVDMPNVPKVTHIIRGFANKLSEDVLSSEAAQGRIPATDIYGHSTLVLSPKQRKSLPRAGISVPENVISVPISKIYLDTILWNQLKDRQYNYSSGSGSLDSRLQTPSDRHITPTSPSTRISRSFRPSNGLFSGMVFAVSYGDKSEAKYRITKMILENDGRILEDGFNELFELPLNAPFTTPAKPPGFRAAGSNVNLRLKPGVEEVGFTCLIADKHSRRPKYMQALALNLPCLSDRWVEDCVAKNRILDWELYLLPAGESSYLNGATKSRNLTPYPTSTAKLSETVAARPNLLSGQSVLLITGRNGKADEERRKAYLFLTYALGASKIERVPDSQSARAILEQSQNEDGTSTWDWIYIDDDDKATNVIATSAGGSVLSKKRRKSRLMESTNGDGLGLGTNVRVVGNEFVCQSLILGRLVD</sequence>
<feature type="region of interest" description="Disordered" evidence="4">
    <location>
        <begin position="897"/>
        <end position="1128"/>
    </location>
</feature>
<reference evidence="6 7" key="1">
    <citation type="submission" date="2024-07" db="EMBL/GenBank/DDBJ databases">
        <title>Section-level genome sequencing and comparative genomics of Aspergillus sections Usti and Cavernicolus.</title>
        <authorList>
            <consortium name="Lawrence Berkeley National Laboratory"/>
            <person name="Nybo J.L."/>
            <person name="Vesth T.C."/>
            <person name="Theobald S."/>
            <person name="Frisvad J.C."/>
            <person name="Larsen T.O."/>
            <person name="Kjaerboelling I."/>
            <person name="Rothschild-Mancinelli K."/>
            <person name="Lyhne E.K."/>
            <person name="Kogle M.E."/>
            <person name="Barry K."/>
            <person name="Clum A."/>
            <person name="Na H."/>
            <person name="Ledsgaard L."/>
            <person name="Lin J."/>
            <person name="Lipzen A."/>
            <person name="Kuo A."/>
            <person name="Riley R."/>
            <person name="Mondo S."/>
            <person name="LaButti K."/>
            <person name="Haridas S."/>
            <person name="Pangalinan J."/>
            <person name="Salamov A.A."/>
            <person name="Simmons B.A."/>
            <person name="Magnuson J.K."/>
            <person name="Chen J."/>
            <person name="Drula E."/>
            <person name="Henrissat B."/>
            <person name="Wiebenga A."/>
            <person name="Lubbers R.J."/>
            <person name="Gomes A.C."/>
            <person name="Macurrencykelacurrency M.R."/>
            <person name="Stajich J."/>
            <person name="Grigoriev I.V."/>
            <person name="Mortensen U.H."/>
            <person name="De vries R.P."/>
            <person name="Baker S.E."/>
            <person name="Andersen M.R."/>
        </authorList>
    </citation>
    <scope>NUCLEOTIDE SEQUENCE [LARGE SCALE GENOMIC DNA]</scope>
    <source>
        <strain evidence="6 7">CBS 756.74</strain>
    </source>
</reference>
<evidence type="ECO:0000256" key="1">
    <source>
        <dbReference type="ARBA" id="ARBA00008078"/>
    </source>
</evidence>
<feature type="compositionally biased region" description="Basic and acidic residues" evidence="4">
    <location>
        <begin position="1275"/>
        <end position="1291"/>
    </location>
</feature>
<feature type="compositionally biased region" description="Polar residues" evidence="4">
    <location>
        <begin position="1"/>
        <end position="12"/>
    </location>
</feature>
<feature type="region of interest" description="Disordered" evidence="4">
    <location>
        <begin position="1185"/>
        <end position="1261"/>
    </location>
</feature>
<feature type="region of interest" description="Disordered" evidence="4">
    <location>
        <begin position="745"/>
        <end position="775"/>
    </location>
</feature>
<comment type="similarity">
    <text evidence="1">Belongs to the tRNA-intron endonuclease family.</text>
</comment>
<dbReference type="EMBL" id="JBFXLR010000035">
    <property type="protein sequence ID" value="KAL2845764.1"/>
    <property type="molecule type" value="Genomic_DNA"/>
</dbReference>
<feature type="compositionally biased region" description="Polar residues" evidence="4">
    <location>
        <begin position="1231"/>
        <end position="1251"/>
    </location>
</feature>
<feature type="compositionally biased region" description="Polar residues" evidence="4">
    <location>
        <begin position="497"/>
        <end position="513"/>
    </location>
</feature>
<feature type="compositionally biased region" description="Polar residues" evidence="4">
    <location>
        <begin position="1514"/>
        <end position="1525"/>
    </location>
</feature>
<dbReference type="SMART" id="SM00292">
    <property type="entry name" value="BRCT"/>
    <property type="match status" value="2"/>
</dbReference>
<gene>
    <name evidence="6" type="ORF">BJX68DRAFT_277232</name>
</gene>
<evidence type="ECO:0000259" key="5">
    <source>
        <dbReference type="PROSITE" id="PS50172"/>
    </source>
</evidence>
<dbReference type="Gene3D" id="3.40.50.10190">
    <property type="entry name" value="BRCT domain"/>
    <property type="match status" value="1"/>
</dbReference>
<evidence type="ECO:0000256" key="2">
    <source>
        <dbReference type="ARBA" id="ARBA00012573"/>
    </source>
</evidence>